<evidence type="ECO:0000256" key="1">
    <source>
        <dbReference type="SAM" id="Phobius"/>
    </source>
</evidence>
<proteinExistence type="predicted"/>
<protein>
    <submittedName>
        <fullName evidence="2">Uncharacterized protein</fullName>
    </submittedName>
</protein>
<gene>
    <name evidence="2" type="ORF">ACFFTP_05150</name>
</gene>
<organism evidence="2 3">
    <name type="scientific">Streptomyces roseoviridis</name>
    <dbReference type="NCBI Taxonomy" id="67361"/>
    <lineage>
        <taxon>Bacteria</taxon>
        <taxon>Bacillati</taxon>
        <taxon>Actinomycetota</taxon>
        <taxon>Actinomycetes</taxon>
        <taxon>Kitasatosporales</taxon>
        <taxon>Streptomycetaceae</taxon>
        <taxon>Streptomyces</taxon>
    </lineage>
</organism>
<feature type="transmembrane region" description="Helical" evidence="1">
    <location>
        <begin position="30"/>
        <end position="49"/>
    </location>
</feature>
<keyword evidence="1" id="KW-1133">Transmembrane helix</keyword>
<dbReference type="Proteomes" id="UP001589716">
    <property type="component" value="Unassembled WGS sequence"/>
</dbReference>
<name>A0ABV5QJQ2_9ACTN</name>
<dbReference type="EMBL" id="JBHMCT010000005">
    <property type="protein sequence ID" value="MFB9553584.1"/>
    <property type="molecule type" value="Genomic_DNA"/>
</dbReference>
<keyword evidence="3" id="KW-1185">Reference proteome</keyword>
<reference evidence="2 3" key="1">
    <citation type="submission" date="2024-09" db="EMBL/GenBank/DDBJ databases">
        <authorList>
            <person name="Sun Q."/>
            <person name="Mori K."/>
        </authorList>
    </citation>
    <scope>NUCLEOTIDE SEQUENCE [LARGE SCALE GENOMIC DNA]</scope>
    <source>
        <strain evidence="2 3">JCM 4414</strain>
    </source>
</reference>
<evidence type="ECO:0000313" key="2">
    <source>
        <dbReference type="EMBL" id="MFB9553584.1"/>
    </source>
</evidence>
<keyword evidence="1" id="KW-0472">Membrane</keyword>
<accession>A0ABV5QJQ2</accession>
<dbReference type="RefSeq" id="WP_345486304.1">
    <property type="nucleotide sequence ID" value="NZ_BAAAWU010000001.1"/>
</dbReference>
<evidence type="ECO:0000313" key="3">
    <source>
        <dbReference type="Proteomes" id="UP001589716"/>
    </source>
</evidence>
<sequence length="56" mass="5980">MNRLTFWCLLALCVAVEVLGLVVGRRDVHYAGAIAGAGVIAVARILWLARRDGGES</sequence>
<keyword evidence="1" id="KW-0812">Transmembrane</keyword>
<comment type="caution">
    <text evidence="2">The sequence shown here is derived from an EMBL/GenBank/DDBJ whole genome shotgun (WGS) entry which is preliminary data.</text>
</comment>